<protein>
    <submittedName>
        <fullName evidence="1">Integrin beta subunit</fullName>
    </submittedName>
</protein>
<evidence type="ECO:0000313" key="2">
    <source>
        <dbReference type="Proteomes" id="UP001056778"/>
    </source>
</evidence>
<dbReference type="Proteomes" id="UP001056778">
    <property type="component" value="Chromosome 3"/>
</dbReference>
<keyword evidence="2" id="KW-1185">Reference proteome</keyword>
<name>A0ACB9TD36_HOLOL</name>
<sequence length="795" mass="88122">MYKLYVIISFCIFCAVSAQDITTHCDRQEKCNDCISQPGCVWCDKPNINIHCKLESTIRKSTWCIGYNITNPKRSVTVEKNDKLNSGRDGKAVQITPQVIKIRTRRGEETTITFQYAKAANYPIDLYYVMDLSASMKKHKKRLAELGEQLAEVMKNITSNFRLGFGSFVDKTRMPFTNTAPKNFASPCTGCVPTYSYKNHLSLTEDYKQFAMRVAEATVSGNMDAPEGGFDALMQAIVCKKQIGWRENATHLIVYSSDAEFHVAGDGKLAGVIEPNDGTCHMVNDEYIGALDFDYPSVSQLNQVAKENNVNIIFAVEGRFYGAYQSLQQNFENSGVGVLDSQSSNVVKLVIDNYKKIAAAVRIADNATSSIEIKYKSTCKNSIGNGCLNLKLDEIVNFTAIVKPLECLPGSNIHKIQIKPEGVNEALIVEVEVVCSCDCGNLTSSLKCNIHGDEVCGVCECHQGYFGRTCECDAETATTTDDLNCRKDPKLPEICSGFGSCKCGKCVCDERPGDQMIYGKFCECDNFSCERINGEVCNGPDHGKCSCGNCTCLPGWKGNACNCRDTTATCMGPTSNGKICSGHGNCICGECQCIADENKYSGRYCEECASCPGKWCEELQECVECQAYQTGFDKETCLGNCTEFKTILTEVIDVDVNDENTKICTVIDSVGCTITFTYSFLDEQRVKVSALKKKVDCPVPIDPLGKIIIIERRKNVAAYLYFFVYFEVYIFIVIGSIVLGGLILLVIWKIVTHIHDGREYARFLSDAQESKWNREENPIFRPAESTFQNPAFKSS</sequence>
<dbReference type="EMBL" id="CM043017">
    <property type="protein sequence ID" value="KAI4464726.1"/>
    <property type="molecule type" value="Genomic_DNA"/>
</dbReference>
<evidence type="ECO:0000313" key="1">
    <source>
        <dbReference type="EMBL" id="KAI4464726.1"/>
    </source>
</evidence>
<comment type="caution">
    <text evidence="1">The sequence shown here is derived from an EMBL/GenBank/DDBJ whole genome shotgun (WGS) entry which is preliminary data.</text>
</comment>
<gene>
    <name evidence="1" type="ORF">MML48_3g00012079</name>
</gene>
<organism evidence="1 2">
    <name type="scientific">Holotrichia oblita</name>
    <name type="common">Chafer beetle</name>
    <dbReference type="NCBI Taxonomy" id="644536"/>
    <lineage>
        <taxon>Eukaryota</taxon>
        <taxon>Metazoa</taxon>
        <taxon>Ecdysozoa</taxon>
        <taxon>Arthropoda</taxon>
        <taxon>Hexapoda</taxon>
        <taxon>Insecta</taxon>
        <taxon>Pterygota</taxon>
        <taxon>Neoptera</taxon>
        <taxon>Endopterygota</taxon>
        <taxon>Coleoptera</taxon>
        <taxon>Polyphaga</taxon>
        <taxon>Scarabaeiformia</taxon>
        <taxon>Scarabaeidae</taxon>
        <taxon>Melolonthinae</taxon>
        <taxon>Holotrichia</taxon>
    </lineage>
</organism>
<proteinExistence type="predicted"/>
<accession>A0ACB9TD36</accession>
<keyword evidence="1" id="KW-0401">Integrin</keyword>
<reference evidence="1" key="1">
    <citation type="submission" date="2022-04" db="EMBL/GenBank/DDBJ databases">
        <title>Chromosome-scale genome assembly of Holotrichia oblita Faldermann.</title>
        <authorList>
            <person name="Rongchong L."/>
        </authorList>
    </citation>
    <scope>NUCLEOTIDE SEQUENCE</scope>
    <source>
        <strain evidence="1">81SQS9</strain>
    </source>
</reference>